<dbReference type="Pfam" id="PF00089">
    <property type="entry name" value="Trypsin"/>
    <property type="match status" value="1"/>
</dbReference>
<comment type="similarity">
    <text evidence="2">Belongs to the peptidase S1 family.</text>
</comment>
<proteinExistence type="inferred from homology"/>
<dbReference type="PANTHER" id="PTHR24276">
    <property type="entry name" value="POLYSERASE-RELATED"/>
    <property type="match status" value="1"/>
</dbReference>
<evidence type="ECO:0000256" key="10">
    <source>
        <dbReference type="RuleBase" id="RU363034"/>
    </source>
</evidence>
<dbReference type="InterPro" id="IPR001254">
    <property type="entry name" value="Trypsin_dom"/>
</dbReference>
<evidence type="ECO:0000256" key="8">
    <source>
        <dbReference type="ARBA" id="ARBA00036320"/>
    </source>
</evidence>
<dbReference type="EC" id="3.4.21.4" evidence="9"/>
<dbReference type="PANTHER" id="PTHR24276:SF96">
    <property type="entry name" value="PEPTIDASE S1 DOMAIN-CONTAINING PROTEIN"/>
    <property type="match status" value="1"/>
</dbReference>
<dbReference type="PROSITE" id="PS00134">
    <property type="entry name" value="TRYPSIN_HIS"/>
    <property type="match status" value="1"/>
</dbReference>
<accession>A0ABD0TMF7</accession>
<evidence type="ECO:0000256" key="3">
    <source>
        <dbReference type="ARBA" id="ARBA00022525"/>
    </source>
</evidence>
<dbReference type="InterPro" id="IPR050430">
    <property type="entry name" value="Peptidase_S1"/>
</dbReference>
<dbReference type="PROSITE" id="PS50240">
    <property type="entry name" value="TRYPSIN_DOM"/>
    <property type="match status" value="1"/>
</dbReference>
<dbReference type="GO" id="GO:0004252">
    <property type="term" value="F:serine-type endopeptidase activity"/>
    <property type="evidence" value="ECO:0007669"/>
    <property type="project" value="UniProtKB-EC"/>
</dbReference>
<dbReference type="InterPro" id="IPR043504">
    <property type="entry name" value="Peptidase_S1_PA_chymotrypsin"/>
</dbReference>
<reference evidence="13 14" key="1">
    <citation type="submission" date="2024-06" db="EMBL/GenBank/DDBJ databases">
        <title>A chromosome-level genome assembly of beet webworm, Loxostege sticticalis.</title>
        <authorList>
            <person name="Zhang Y."/>
        </authorList>
    </citation>
    <scope>NUCLEOTIDE SEQUENCE [LARGE SCALE GENOMIC DNA]</scope>
    <source>
        <strain evidence="13">AQ028</strain>
        <tissue evidence="13">Male pupae</tissue>
    </source>
</reference>
<evidence type="ECO:0000256" key="9">
    <source>
        <dbReference type="ARBA" id="ARBA00038868"/>
    </source>
</evidence>
<comment type="catalytic activity">
    <reaction evidence="8">
        <text>Preferential cleavage: Arg-|-Xaa, Lys-|-Xaa.</text>
        <dbReference type="EC" id="3.4.21.4"/>
    </reaction>
</comment>
<feature type="signal peptide" evidence="11">
    <location>
        <begin position="1"/>
        <end position="17"/>
    </location>
</feature>
<keyword evidence="5 10" id="KW-0378">Hydrolase</keyword>
<organism evidence="13 14">
    <name type="scientific">Loxostege sticticalis</name>
    <name type="common">Beet webworm moth</name>
    <dbReference type="NCBI Taxonomy" id="481309"/>
    <lineage>
        <taxon>Eukaryota</taxon>
        <taxon>Metazoa</taxon>
        <taxon>Ecdysozoa</taxon>
        <taxon>Arthropoda</taxon>
        <taxon>Hexapoda</taxon>
        <taxon>Insecta</taxon>
        <taxon>Pterygota</taxon>
        <taxon>Neoptera</taxon>
        <taxon>Endopterygota</taxon>
        <taxon>Lepidoptera</taxon>
        <taxon>Glossata</taxon>
        <taxon>Ditrysia</taxon>
        <taxon>Pyraloidea</taxon>
        <taxon>Crambidae</taxon>
        <taxon>Pyraustinae</taxon>
        <taxon>Loxostege</taxon>
    </lineage>
</organism>
<evidence type="ECO:0000259" key="12">
    <source>
        <dbReference type="PROSITE" id="PS50240"/>
    </source>
</evidence>
<gene>
    <name evidence="13" type="ORF">ABMA28_012286</name>
</gene>
<dbReference type="CDD" id="cd00190">
    <property type="entry name" value="Tryp_SPc"/>
    <property type="match status" value="1"/>
</dbReference>
<keyword evidence="3" id="KW-0964">Secreted</keyword>
<sequence length="254" mass="27322">MISVFVLVSLCTLAVQGSVIPTNDIRLHTSRIVGGVDAPEGGFPYQASLRSLFNSHFCGGSILNKRWILTAAHCTVGQSTFLIRVTVGTNSLVSGGQSYGVEKIIVHEAYDENLIANDVSLIKLAQDIEFNDRVQPISLPDADTPAGADLLLTGWGRTSYPGDLPNKLQMINLKALSVEACQSLFNGINPVFESQICSLTKSGEGACHGDSGGPLVESGKVVGIVSWGMPCARGFPDVYTRVYHFKDWIVENQH</sequence>
<dbReference type="InterPro" id="IPR018114">
    <property type="entry name" value="TRYPSIN_HIS"/>
</dbReference>
<evidence type="ECO:0000256" key="1">
    <source>
        <dbReference type="ARBA" id="ARBA00004613"/>
    </source>
</evidence>
<dbReference type="InterPro" id="IPR009003">
    <property type="entry name" value="Peptidase_S1_PA"/>
</dbReference>
<dbReference type="FunFam" id="2.40.10.10:FF:000047">
    <property type="entry name" value="Trypsin eta"/>
    <property type="match status" value="1"/>
</dbReference>
<evidence type="ECO:0000256" key="2">
    <source>
        <dbReference type="ARBA" id="ARBA00007664"/>
    </source>
</evidence>
<evidence type="ECO:0000256" key="4">
    <source>
        <dbReference type="ARBA" id="ARBA00022670"/>
    </source>
</evidence>
<keyword evidence="6 10" id="KW-0720">Serine protease</keyword>
<feature type="domain" description="Peptidase S1" evidence="12">
    <location>
        <begin position="32"/>
        <end position="254"/>
    </location>
</feature>
<dbReference type="PROSITE" id="PS00135">
    <property type="entry name" value="TRYPSIN_SER"/>
    <property type="match status" value="1"/>
</dbReference>
<dbReference type="PRINTS" id="PR00722">
    <property type="entry name" value="CHYMOTRYPSIN"/>
</dbReference>
<dbReference type="AlphaFoldDB" id="A0ABD0TMF7"/>
<evidence type="ECO:0000256" key="6">
    <source>
        <dbReference type="ARBA" id="ARBA00022825"/>
    </source>
</evidence>
<dbReference type="InterPro" id="IPR033116">
    <property type="entry name" value="TRYPSIN_SER"/>
</dbReference>
<dbReference type="Gene3D" id="2.40.10.10">
    <property type="entry name" value="Trypsin-like serine proteases"/>
    <property type="match status" value="2"/>
</dbReference>
<evidence type="ECO:0000256" key="11">
    <source>
        <dbReference type="SAM" id="SignalP"/>
    </source>
</evidence>
<dbReference type="EMBL" id="JBEDNZ010000003">
    <property type="protein sequence ID" value="KAL0850494.1"/>
    <property type="molecule type" value="Genomic_DNA"/>
</dbReference>
<name>A0ABD0TMF7_LOXSC</name>
<dbReference type="GO" id="GO:0005576">
    <property type="term" value="C:extracellular region"/>
    <property type="evidence" value="ECO:0007669"/>
    <property type="project" value="UniProtKB-SubCell"/>
</dbReference>
<protein>
    <recommendedName>
        <fullName evidence="9">trypsin</fullName>
        <ecNumber evidence="9">3.4.21.4</ecNumber>
    </recommendedName>
</protein>
<evidence type="ECO:0000256" key="5">
    <source>
        <dbReference type="ARBA" id="ARBA00022801"/>
    </source>
</evidence>
<evidence type="ECO:0000313" key="14">
    <source>
        <dbReference type="Proteomes" id="UP001549921"/>
    </source>
</evidence>
<keyword evidence="11" id="KW-0732">Signal</keyword>
<dbReference type="SUPFAM" id="SSF50494">
    <property type="entry name" value="Trypsin-like serine proteases"/>
    <property type="match status" value="1"/>
</dbReference>
<dbReference type="InterPro" id="IPR001314">
    <property type="entry name" value="Peptidase_S1A"/>
</dbReference>
<dbReference type="Proteomes" id="UP001549921">
    <property type="component" value="Unassembled WGS sequence"/>
</dbReference>
<dbReference type="SMART" id="SM00020">
    <property type="entry name" value="Tryp_SPc"/>
    <property type="match status" value="1"/>
</dbReference>
<keyword evidence="7" id="KW-1015">Disulfide bond</keyword>
<evidence type="ECO:0000256" key="7">
    <source>
        <dbReference type="ARBA" id="ARBA00023157"/>
    </source>
</evidence>
<comment type="caution">
    <text evidence="13">The sequence shown here is derived from an EMBL/GenBank/DDBJ whole genome shotgun (WGS) entry which is preliminary data.</text>
</comment>
<evidence type="ECO:0000313" key="13">
    <source>
        <dbReference type="EMBL" id="KAL0850494.1"/>
    </source>
</evidence>
<dbReference type="GO" id="GO:0016485">
    <property type="term" value="P:protein processing"/>
    <property type="evidence" value="ECO:0007669"/>
    <property type="project" value="UniProtKB-ARBA"/>
</dbReference>
<keyword evidence="4 10" id="KW-0645">Protease</keyword>
<feature type="chain" id="PRO_5044805616" description="trypsin" evidence="11">
    <location>
        <begin position="18"/>
        <end position="254"/>
    </location>
</feature>
<comment type="subcellular location">
    <subcellularLocation>
        <location evidence="1">Secreted</location>
    </subcellularLocation>
</comment>